<dbReference type="OrthoDB" id="9780929at2"/>
<dbReference type="AlphaFoldDB" id="A0A4P7VQN1"/>
<name>A0A4P7VQN1_9BACT</name>
<dbReference type="Pfam" id="PF08843">
    <property type="entry name" value="AbiEii"/>
    <property type="match status" value="1"/>
</dbReference>
<accession>A0A4P7VQN1</accession>
<gene>
    <name evidence="1" type="ORF">E7746_12285</name>
</gene>
<dbReference type="Proteomes" id="UP000297031">
    <property type="component" value="Chromosome"/>
</dbReference>
<dbReference type="KEGG" id="mgod:E7746_12285"/>
<evidence type="ECO:0000313" key="1">
    <source>
        <dbReference type="EMBL" id="QCD36601.1"/>
    </source>
</evidence>
<dbReference type="GO" id="GO:0016740">
    <property type="term" value="F:transferase activity"/>
    <property type="evidence" value="ECO:0007669"/>
    <property type="project" value="UniProtKB-KW"/>
</dbReference>
<sequence length="336" mass="38413">MNKFLTLTEAQRRTVFEQTAIRIKLPVASIEKDFWVTEILNILFSLPYADKMVFKGRTSLSKIWGVIRRFSEDIDIAIDRSMFGIEGDVTKKQLKKLRKASSIFVRDTFANDLIATTEQTGLSDFVTIKADPDGEGDATYPEPRQIHIIYKSVLPSGTNPYLRDEVLLEVGARSLFEPTAKAKIESFVTAAYPHLTSNDKEIQVVTAVAEKTFLEKAFLLHELFTTEGCRNANRKSRHLYDLYKMLEAGIADMAIPNNELWETIRHHREVFTSIRDVDYTPDVRKRIALTPPESVIEDWRNDYDTMVANMIYEDKVPTFSDILAGATKIESKFKTL</sequence>
<organism evidence="1 2">
    <name type="scientific">Muribaculum gordoncarteri</name>
    <dbReference type="NCBI Taxonomy" id="2530390"/>
    <lineage>
        <taxon>Bacteria</taxon>
        <taxon>Pseudomonadati</taxon>
        <taxon>Bacteroidota</taxon>
        <taxon>Bacteroidia</taxon>
        <taxon>Bacteroidales</taxon>
        <taxon>Muribaculaceae</taxon>
        <taxon>Muribaculum</taxon>
    </lineage>
</organism>
<keyword evidence="2" id="KW-1185">Reference proteome</keyword>
<dbReference type="RefSeq" id="WP_136410989.1">
    <property type="nucleotide sequence ID" value="NZ_CP039393.1"/>
</dbReference>
<keyword evidence="1" id="KW-0808">Transferase</keyword>
<reference evidence="1 2" key="1">
    <citation type="submission" date="2019-02" db="EMBL/GenBank/DDBJ databases">
        <title>Isolation and identification of novel species under the genus Muribaculum.</title>
        <authorList>
            <person name="Miyake S."/>
            <person name="Ding Y."/>
            <person name="Low A."/>
            <person name="Soh M."/>
            <person name="Seedorf H."/>
        </authorList>
    </citation>
    <scope>NUCLEOTIDE SEQUENCE [LARGE SCALE GENOMIC DNA]</scope>
    <source>
        <strain evidence="1 2">TLL-A4</strain>
    </source>
</reference>
<protein>
    <submittedName>
        <fullName evidence="1">Nucleotidyl transferase AbiEii/AbiGii toxin family protein</fullName>
    </submittedName>
</protein>
<proteinExistence type="predicted"/>
<dbReference type="EMBL" id="CP039393">
    <property type="protein sequence ID" value="QCD36601.1"/>
    <property type="molecule type" value="Genomic_DNA"/>
</dbReference>
<evidence type="ECO:0000313" key="2">
    <source>
        <dbReference type="Proteomes" id="UP000297031"/>
    </source>
</evidence>
<dbReference type="InterPro" id="IPR014942">
    <property type="entry name" value="AbiEii"/>
</dbReference>
<dbReference type="Gene3D" id="3.10.450.620">
    <property type="entry name" value="JHP933, nucleotidyltransferase-like core domain"/>
    <property type="match status" value="1"/>
</dbReference>